<proteinExistence type="predicted"/>
<reference evidence="2 3" key="1">
    <citation type="submission" date="2024-03" db="EMBL/GenBank/DDBJ databases">
        <authorList>
            <person name="Martinez-Hernandez J."/>
        </authorList>
    </citation>
    <scope>NUCLEOTIDE SEQUENCE [LARGE SCALE GENOMIC DNA]</scope>
</reference>
<dbReference type="Proteomes" id="UP001497480">
    <property type="component" value="Unassembled WGS sequence"/>
</dbReference>
<protein>
    <submittedName>
        <fullName evidence="2">Uncharacterized protein</fullName>
    </submittedName>
</protein>
<accession>A0AAV1YLW2</accession>
<sequence length="57" mass="6323">MASEQQRDMPFQEIQEAVQQPPPSVDLNYDAQTRQISIISGGYFNNAVILLPASCVL</sequence>
<name>A0AAV1YLW2_LUPLU</name>
<feature type="region of interest" description="Disordered" evidence="1">
    <location>
        <begin position="1"/>
        <end position="24"/>
    </location>
</feature>
<comment type="caution">
    <text evidence="2">The sequence shown here is derived from an EMBL/GenBank/DDBJ whole genome shotgun (WGS) entry which is preliminary data.</text>
</comment>
<evidence type="ECO:0000313" key="3">
    <source>
        <dbReference type="Proteomes" id="UP001497480"/>
    </source>
</evidence>
<organism evidence="2 3">
    <name type="scientific">Lupinus luteus</name>
    <name type="common">European yellow lupine</name>
    <dbReference type="NCBI Taxonomy" id="3873"/>
    <lineage>
        <taxon>Eukaryota</taxon>
        <taxon>Viridiplantae</taxon>
        <taxon>Streptophyta</taxon>
        <taxon>Embryophyta</taxon>
        <taxon>Tracheophyta</taxon>
        <taxon>Spermatophyta</taxon>
        <taxon>Magnoliopsida</taxon>
        <taxon>eudicotyledons</taxon>
        <taxon>Gunneridae</taxon>
        <taxon>Pentapetalae</taxon>
        <taxon>rosids</taxon>
        <taxon>fabids</taxon>
        <taxon>Fabales</taxon>
        <taxon>Fabaceae</taxon>
        <taxon>Papilionoideae</taxon>
        <taxon>50 kb inversion clade</taxon>
        <taxon>genistoids sensu lato</taxon>
        <taxon>core genistoids</taxon>
        <taxon>Genisteae</taxon>
        <taxon>Lupinus</taxon>
    </lineage>
</organism>
<evidence type="ECO:0000313" key="2">
    <source>
        <dbReference type="EMBL" id="CAL0335047.1"/>
    </source>
</evidence>
<keyword evidence="3" id="KW-1185">Reference proteome</keyword>
<dbReference type="AlphaFoldDB" id="A0AAV1YLW2"/>
<evidence type="ECO:0000256" key="1">
    <source>
        <dbReference type="SAM" id="MobiDB-lite"/>
    </source>
</evidence>
<gene>
    <name evidence="2" type="ORF">LLUT_LOCUS36107</name>
</gene>
<dbReference type="EMBL" id="CAXHTB010000026">
    <property type="protein sequence ID" value="CAL0335047.1"/>
    <property type="molecule type" value="Genomic_DNA"/>
</dbReference>